<dbReference type="CDD" id="cd14789">
    <property type="entry name" value="Tiki"/>
    <property type="match status" value="1"/>
</dbReference>
<dbReference type="Proteomes" id="UP000244162">
    <property type="component" value="Unassembled WGS sequence"/>
</dbReference>
<reference evidence="2 3" key="1">
    <citation type="submission" date="2017-09" db="EMBL/GenBank/DDBJ databases">
        <title>Sphingomonas panjinensis sp.nov., isolated from oil-contaminated soil.</title>
        <authorList>
            <person name="Wang L."/>
            <person name="Chen L."/>
        </authorList>
    </citation>
    <scope>NUCLEOTIDE SEQUENCE [LARGE SCALE GENOMIC DNA]</scope>
    <source>
        <strain evidence="2 3">FW-11</strain>
    </source>
</reference>
<evidence type="ECO:0000256" key="1">
    <source>
        <dbReference type="SAM" id="SignalP"/>
    </source>
</evidence>
<dbReference type="AlphaFoldDB" id="A0A2T5FW00"/>
<dbReference type="InterPro" id="IPR002816">
    <property type="entry name" value="TraB/PrgY/GumN_fam"/>
</dbReference>
<evidence type="ECO:0000313" key="3">
    <source>
        <dbReference type="Proteomes" id="UP000244162"/>
    </source>
</evidence>
<feature type="chain" id="PRO_5015716504" evidence="1">
    <location>
        <begin position="19"/>
        <end position="293"/>
    </location>
</feature>
<dbReference type="InterPro" id="IPR047111">
    <property type="entry name" value="YbaP-like"/>
</dbReference>
<gene>
    <name evidence="2" type="ORF">CLG96_12470</name>
</gene>
<dbReference type="Pfam" id="PF01963">
    <property type="entry name" value="TraB_PrgY_gumN"/>
    <property type="match status" value="1"/>
</dbReference>
<keyword evidence="3" id="KW-1185">Reference proteome</keyword>
<dbReference type="PANTHER" id="PTHR40590:SF1">
    <property type="entry name" value="CYTOPLASMIC PROTEIN"/>
    <property type="match status" value="1"/>
</dbReference>
<feature type="signal peptide" evidence="1">
    <location>
        <begin position="1"/>
        <end position="18"/>
    </location>
</feature>
<protein>
    <submittedName>
        <fullName evidence="2">Polysaccharide biosynthesis protein GumN</fullName>
    </submittedName>
</protein>
<dbReference type="OrthoDB" id="9806326at2"/>
<organism evidence="2 3">
    <name type="scientific">Sphingomonas oleivorans</name>
    <dbReference type="NCBI Taxonomy" id="1735121"/>
    <lineage>
        <taxon>Bacteria</taxon>
        <taxon>Pseudomonadati</taxon>
        <taxon>Pseudomonadota</taxon>
        <taxon>Alphaproteobacteria</taxon>
        <taxon>Sphingomonadales</taxon>
        <taxon>Sphingomonadaceae</taxon>
        <taxon>Sphingomonas</taxon>
    </lineage>
</organism>
<dbReference type="PROSITE" id="PS51257">
    <property type="entry name" value="PROKAR_LIPOPROTEIN"/>
    <property type="match status" value="1"/>
</dbReference>
<comment type="caution">
    <text evidence="2">The sequence shown here is derived from an EMBL/GenBank/DDBJ whole genome shotgun (WGS) entry which is preliminary data.</text>
</comment>
<keyword evidence="1" id="KW-0732">Signal</keyword>
<accession>A0A2T5FW00</accession>
<name>A0A2T5FW00_9SPHN</name>
<dbReference type="RefSeq" id="WP_107968312.1">
    <property type="nucleotide sequence ID" value="NZ_NWBU01000010.1"/>
</dbReference>
<proteinExistence type="predicted"/>
<sequence length="293" mass="30941">MKLALAVAALFLAACAPAQSPTVPPAGRPALWKLADEDTTIWLFGTIHVLPPAYGWRDTTIDGAIDGADGLVIETVLDDDPAKLGRIIATIGRSAGLPPLADRVTPDQRAALAQIVARSGIPLALLDGMETWAAALALTAAALRDIGVAGSDGVEPQLTARFRAANKPVEGLETPEQQLGFFDTLPEKAQRAFLGAMLDDPNAARAEFEAMLAAWTRGDEQAIAATFDEEFVDSADLRTALLDRRNANWADWLVRRLDRPGTLFVAVGAGHLAGKGSVQALLGAKGLKVVRVQ</sequence>
<evidence type="ECO:0000313" key="2">
    <source>
        <dbReference type="EMBL" id="PTQ09961.1"/>
    </source>
</evidence>
<dbReference type="PANTHER" id="PTHR40590">
    <property type="entry name" value="CYTOPLASMIC PROTEIN-RELATED"/>
    <property type="match status" value="1"/>
</dbReference>
<dbReference type="EMBL" id="NWBU01000010">
    <property type="protein sequence ID" value="PTQ09961.1"/>
    <property type="molecule type" value="Genomic_DNA"/>
</dbReference>